<feature type="compositionally biased region" description="Low complexity" evidence="1">
    <location>
        <begin position="27"/>
        <end position="46"/>
    </location>
</feature>
<dbReference type="EMBL" id="VZUS01000001">
    <property type="protein sequence ID" value="KAB1188930.1"/>
    <property type="molecule type" value="Genomic_DNA"/>
</dbReference>
<feature type="region of interest" description="Disordered" evidence="1">
    <location>
        <begin position="27"/>
        <end position="61"/>
    </location>
</feature>
<dbReference type="InterPro" id="IPR011041">
    <property type="entry name" value="Quinoprot_gluc/sorb_DH_b-prop"/>
</dbReference>
<sequence>MNGSRREFLTATGTVLLGGLAGCTGAPTSGQTGGTTAQSPDGATTDAGGGGSGNGGETGDLSSLELRYETLASGFTSPVDVAIPDAFDGTRRFVVDQPGLLWLHDDAGLQSEPYLDITDRVVDLAGYDERGFLGLAFHPNFADNGRLFLRYSAPRRGGTPSNYSHTFVLSELTVDPEATTISADSERTLLEIPQPQANHNAGALAFGPDGYLYVAVGDGGAGNDEGRGHVDDWYSAVSGGNGQDVTQNLLGSILRIDVDTDGGVSGDDDKPYGIPEDNPLVGRDGFDEQYAWGLRNPWRLSFDGEDFYVADVGQGMWEEVNLVENGGNYGWNVREGAHCFRAGDCPTETPDGDPLIDPVLEYPHSGSGPSGIAVIGGYVYRGEEIPALSGVYVFADWRSGGRLFAARPQESRPWDIVEIPITDRDGGGENVLAFGRDPAGELYVCTNDSTRASRTTGTLNRLRVA</sequence>
<accession>A0A643JXQ3</accession>
<dbReference type="InterPro" id="IPR012938">
    <property type="entry name" value="Glc/Sorbosone_DH"/>
</dbReference>
<evidence type="ECO:0000256" key="1">
    <source>
        <dbReference type="SAM" id="MobiDB-lite"/>
    </source>
</evidence>
<dbReference type="InterPro" id="IPR006311">
    <property type="entry name" value="TAT_signal"/>
</dbReference>
<dbReference type="PANTHER" id="PTHR19328:SF75">
    <property type="entry name" value="ALDOSE SUGAR DEHYDROGENASE YLII"/>
    <property type="match status" value="1"/>
</dbReference>
<comment type="caution">
    <text evidence="3">The sequence shown here is derived from an EMBL/GenBank/DDBJ whole genome shotgun (WGS) entry which is preliminary data.</text>
</comment>
<name>A0A643JXQ3_9EURY</name>
<dbReference type="SUPFAM" id="SSF50952">
    <property type="entry name" value="Soluble quinoprotein glucose dehydrogenase"/>
    <property type="match status" value="1"/>
</dbReference>
<dbReference type="AlphaFoldDB" id="A0A643JXQ3"/>
<dbReference type="Pfam" id="PF07995">
    <property type="entry name" value="GSDH"/>
    <property type="match status" value="1"/>
</dbReference>
<dbReference type="RefSeq" id="WP_151139098.1">
    <property type="nucleotide sequence ID" value="NZ_VZUS01000001.1"/>
</dbReference>
<dbReference type="PANTHER" id="PTHR19328">
    <property type="entry name" value="HEDGEHOG-INTERACTING PROTEIN"/>
    <property type="match status" value="1"/>
</dbReference>
<feature type="compositionally biased region" description="Gly residues" evidence="1">
    <location>
        <begin position="47"/>
        <end position="58"/>
    </location>
</feature>
<feature type="domain" description="Glucose/Sorbosone dehydrogenase" evidence="2">
    <location>
        <begin position="88"/>
        <end position="396"/>
    </location>
</feature>
<gene>
    <name evidence="3" type="ORF">Hfx1149_13160</name>
</gene>
<dbReference type="Gene3D" id="2.120.10.30">
    <property type="entry name" value="TolB, C-terminal domain"/>
    <property type="match status" value="1"/>
</dbReference>
<protein>
    <submittedName>
        <fullName evidence="3">PQQ-dependent sugar dehydrogenase</fullName>
    </submittedName>
</protein>
<dbReference type="InterPro" id="IPR011042">
    <property type="entry name" value="6-blade_b-propeller_TolB-like"/>
</dbReference>
<dbReference type="PROSITE" id="PS51318">
    <property type="entry name" value="TAT"/>
    <property type="match status" value="1"/>
</dbReference>
<evidence type="ECO:0000313" key="3">
    <source>
        <dbReference type="EMBL" id="KAB1188930.1"/>
    </source>
</evidence>
<organism evidence="3">
    <name type="scientific">Haloferax sp. CBA1149</name>
    <dbReference type="NCBI Taxonomy" id="2650753"/>
    <lineage>
        <taxon>Archaea</taxon>
        <taxon>Methanobacteriati</taxon>
        <taxon>Methanobacteriota</taxon>
        <taxon>Stenosarchaea group</taxon>
        <taxon>Halobacteria</taxon>
        <taxon>Halobacteriales</taxon>
        <taxon>Haloferacaceae</taxon>
        <taxon>Haloferax</taxon>
    </lineage>
</organism>
<dbReference type="PROSITE" id="PS51257">
    <property type="entry name" value="PROKAR_LIPOPROTEIN"/>
    <property type="match status" value="1"/>
</dbReference>
<proteinExistence type="predicted"/>
<reference evidence="3" key="1">
    <citation type="submission" date="2019-09" db="EMBL/GenBank/DDBJ databases">
        <title>Genomic analysis of Haloferax sp. CBA1149.</title>
        <authorList>
            <person name="Roh S.W."/>
        </authorList>
    </citation>
    <scope>NUCLEOTIDE SEQUENCE</scope>
    <source>
        <strain evidence="3">CBA1149</strain>
    </source>
</reference>
<evidence type="ECO:0000259" key="2">
    <source>
        <dbReference type="Pfam" id="PF07995"/>
    </source>
</evidence>